<sequence length="50" mass="5512">MHKRPLSSAVSCSPTSQVWVCARRIQGGHGCGRTASTTVRRQETRGWVQT</sequence>
<organism evidence="1 2">
    <name type="scientific">Cricetulus griseus</name>
    <name type="common">Chinese hamster</name>
    <name type="synonym">Cricetulus barabensis griseus</name>
    <dbReference type="NCBI Taxonomy" id="10029"/>
    <lineage>
        <taxon>Eukaryota</taxon>
        <taxon>Metazoa</taxon>
        <taxon>Chordata</taxon>
        <taxon>Craniata</taxon>
        <taxon>Vertebrata</taxon>
        <taxon>Euteleostomi</taxon>
        <taxon>Mammalia</taxon>
        <taxon>Eutheria</taxon>
        <taxon>Euarchontoglires</taxon>
        <taxon>Glires</taxon>
        <taxon>Rodentia</taxon>
        <taxon>Myomorpha</taxon>
        <taxon>Muroidea</taxon>
        <taxon>Cricetidae</taxon>
        <taxon>Cricetinae</taxon>
        <taxon>Cricetulus</taxon>
    </lineage>
</organism>
<accession>G3IPE8</accession>
<dbReference type="EMBL" id="JH010649">
    <property type="protein sequence ID" value="EGV91461.1"/>
    <property type="molecule type" value="Genomic_DNA"/>
</dbReference>
<dbReference type="InParanoid" id="G3IPE8"/>
<protein>
    <submittedName>
        <fullName evidence="1">Uncharacterized protein</fullName>
    </submittedName>
</protein>
<dbReference type="AlphaFoldDB" id="G3IPE8"/>
<evidence type="ECO:0000313" key="2">
    <source>
        <dbReference type="Proteomes" id="UP000001075"/>
    </source>
</evidence>
<gene>
    <name evidence="1" type="ORF">I79_025855</name>
</gene>
<proteinExistence type="predicted"/>
<name>G3IPE8_CRIGR</name>
<reference evidence="2" key="1">
    <citation type="journal article" date="2011" name="Nat. Biotechnol.">
        <title>The genomic sequence of the Chinese hamster ovary (CHO)-K1 cell line.</title>
        <authorList>
            <person name="Xu X."/>
            <person name="Nagarajan H."/>
            <person name="Lewis N.E."/>
            <person name="Pan S."/>
            <person name="Cai Z."/>
            <person name="Liu X."/>
            <person name="Chen W."/>
            <person name="Xie M."/>
            <person name="Wang W."/>
            <person name="Hammond S."/>
            <person name="Andersen M.R."/>
            <person name="Neff N."/>
            <person name="Passarelli B."/>
            <person name="Koh W."/>
            <person name="Fan H.C."/>
            <person name="Wang J."/>
            <person name="Gui Y."/>
            <person name="Lee K.H."/>
            <person name="Betenbaugh M.J."/>
            <person name="Quake S.R."/>
            <person name="Famili I."/>
            <person name="Palsson B.O."/>
            <person name="Wang J."/>
        </authorList>
    </citation>
    <scope>NUCLEOTIDE SEQUENCE [LARGE SCALE GENOMIC DNA]</scope>
    <source>
        <strain evidence="2">CHO K1 cell line</strain>
    </source>
</reference>
<evidence type="ECO:0000313" key="1">
    <source>
        <dbReference type="EMBL" id="EGV91461.1"/>
    </source>
</evidence>
<dbReference type="Proteomes" id="UP000001075">
    <property type="component" value="Unassembled WGS sequence"/>
</dbReference>